<dbReference type="AlphaFoldDB" id="A0A9J6H9A8"/>
<feature type="chain" id="PRO_5039952597" description="Peptidase M13 N-terminal domain-containing protein" evidence="1">
    <location>
        <begin position="16"/>
        <end position="595"/>
    </location>
</feature>
<evidence type="ECO:0008006" key="4">
    <source>
        <dbReference type="Google" id="ProtNLM"/>
    </source>
</evidence>
<dbReference type="Proteomes" id="UP000821853">
    <property type="component" value="Unassembled WGS sequence"/>
</dbReference>
<reference evidence="2 3" key="1">
    <citation type="journal article" date="2020" name="Cell">
        <title>Large-Scale Comparative Analyses of Tick Genomes Elucidate Their Genetic Diversity and Vector Capacities.</title>
        <authorList>
            <consortium name="Tick Genome and Microbiome Consortium (TIGMIC)"/>
            <person name="Jia N."/>
            <person name="Wang J."/>
            <person name="Shi W."/>
            <person name="Du L."/>
            <person name="Sun Y."/>
            <person name="Zhan W."/>
            <person name="Jiang J.F."/>
            <person name="Wang Q."/>
            <person name="Zhang B."/>
            <person name="Ji P."/>
            <person name="Bell-Sakyi L."/>
            <person name="Cui X.M."/>
            <person name="Yuan T.T."/>
            <person name="Jiang B.G."/>
            <person name="Yang W.F."/>
            <person name="Lam T.T."/>
            <person name="Chang Q.C."/>
            <person name="Ding S.J."/>
            <person name="Wang X.J."/>
            <person name="Zhu J.G."/>
            <person name="Ruan X.D."/>
            <person name="Zhao L."/>
            <person name="Wei J.T."/>
            <person name="Ye R.Z."/>
            <person name="Que T.C."/>
            <person name="Du C.H."/>
            <person name="Zhou Y.H."/>
            <person name="Cheng J.X."/>
            <person name="Dai P.F."/>
            <person name="Guo W.B."/>
            <person name="Han X.H."/>
            <person name="Huang E.J."/>
            <person name="Li L.F."/>
            <person name="Wei W."/>
            <person name="Gao Y.C."/>
            <person name="Liu J.Z."/>
            <person name="Shao H.Z."/>
            <person name="Wang X."/>
            <person name="Wang C.C."/>
            <person name="Yang T.C."/>
            <person name="Huo Q.B."/>
            <person name="Li W."/>
            <person name="Chen H.Y."/>
            <person name="Chen S.E."/>
            <person name="Zhou L.G."/>
            <person name="Ni X.B."/>
            <person name="Tian J.H."/>
            <person name="Sheng Y."/>
            <person name="Liu T."/>
            <person name="Pan Y.S."/>
            <person name="Xia L.Y."/>
            <person name="Li J."/>
            <person name="Zhao F."/>
            <person name="Cao W.C."/>
        </authorList>
    </citation>
    <scope>NUCLEOTIDE SEQUENCE [LARGE SCALE GENOMIC DNA]</scope>
    <source>
        <strain evidence="2">HaeL-2018</strain>
    </source>
</reference>
<evidence type="ECO:0000256" key="1">
    <source>
        <dbReference type="SAM" id="SignalP"/>
    </source>
</evidence>
<comment type="caution">
    <text evidence="2">The sequence shown here is derived from an EMBL/GenBank/DDBJ whole genome shotgun (WGS) entry which is preliminary data.</text>
</comment>
<evidence type="ECO:0000313" key="2">
    <source>
        <dbReference type="EMBL" id="KAH9384342.1"/>
    </source>
</evidence>
<proteinExistence type="predicted"/>
<dbReference type="VEuPathDB" id="VectorBase:HLOH_057946"/>
<keyword evidence="1" id="KW-0732">Signal</keyword>
<evidence type="ECO:0000313" key="3">
    <source>
        <dbReference type="Proteomes" id="UP000821853"/>
    </source>
</evidence>
<protein>
    <recommendedName>
        <fullName evidence="4">Peptidase M13 N-terminal domain-containing protein</fullName>
    </recommendedName>
</protein>
<feature type="signal peptide" evidence="1">
    <location>
        <begin position="1"/>
        <end position="15"/>
    </location>
</feature>
<sequence length="595" mass="66466">MVFGTAIFVAIVGLGVYISKQRSHREITGTPFCCPEEAEEMYRYVNDSVDPCKDFFTYVCTNRSGGSSEFSIMRWNKVVVTGVPPEGTQMSNAGLFLNAYHKSCLETLSHHELFFTDLAVSIAEKMRQLLLMPNTRNAMAYCITMSLQYKLTSVIEATKETLDESSVVLSIPVLLWCNSTPLSELALKGAALALRNTLNMSPTEEGAIKIKERLCTRYPSGQIRSNDIQSFKDIFFNDVWSVNELKDGFQMFGYQVTNATKLQTYGLSGIRALRAIFSAPQNETVDALKAVILLWKSVESGQNQFNITPGMTSSLVFQRCEKSLDDMKGLGDLLIVQLLIQPNIEVKATAIFTAIRGTVYEDCRSSTLFAPEDHPRLEAFLRGISLLTPSEYEKSPVEFPVPTGRFGSDLLQGRAYNFAVSQKKNADLGISITPHKRAKYFRSPQLLYLPPELYTRSITGTSFRSELVSMTVFGRLMAESLWYLVLSEHIWGSKTVANIERMLDCFVSNYTTPDQGRKTGNRIDELRRARRAVAVDALSLASITRALSGPDWRTSKLAWSLWHLSHGQLFLHSHHVLPLPGCGVSECGGPNQRTV</sequence>
<dbReference type="EMBL" id="JABSTR010002169">
    <property type="protein sequence ID" value="KAH9384342.1"/>
    <property type="molecule type" value="Genomic_DNA"/>
</dbReference>
<name>A0A9J6H9A8_HAELO</name>
<dbReference type="SUPFAM" id="SSF55486">
    <property type="entry name" value="Metalloproteases ('zincins'), catalytic domain"/>
    <property type="match status" value="1"/>
</dbReference>
<gene>
    <name evidence="2" type="ORF">HPB48_026344</name>
</gene>
<organism evidence="2 3">
    <name type="scientific">Haemaphysalis longicornis</name>
    <name type="common">Bush tick</name>
    <dbReference type="NCBI Taxonomy" id="44386"/>
    <lineage>
        <taxon>Eukaryota</taxon>
        <taxon>Metazoa</taxon>
        <taxon>Ecdysozoa</taxon>
        <taxon>Arthropoda</taxon>
        <taxon>Chelicerata</taxon>
        <taxon>Arachnida</taxon>
        <taxon>Acari</taxon>
        <taxon>Parasitiformes</taxon>
        <taxon>Ixodida</taxon>
        <taxon>Ixodoidea</taxon>
        <taxon>Ixodidae</taxon>
        <taxon>Haemaphysalinae</taxon>
        <taxon>Haemaphysalis</taxon>
    </lineage>
</organism>
<keyword evidence="3" id="KW-1185">Reference proteome</keyword>
<dbReference type="OrthoDB" id="10649310at2759"/>
<accession>A0A9J6H9A8</accession>